<gene>
    <name evidence="1" type="ORF">HSR122_0188</name>
</gene>
<evidence type="ECO:0000313" key="2">
    <source>
        <dbReference type="Proteomes" id="UP000662973"/>
    </source>
</evidence>
<name>A0A897N8P7_9EURY</name>
<dbReference type="Pfam" id="PF26484">
    <property type="entry name" value="WNWW"/>
    <property type="match status" value="1"/>
</dbReference>
<dbReference type="RefSeq" id="WP_229110768.1">
    <property type="nucleotide sequence ID" value="NZ_CP064788.1"/>
</dbReference>
<dbReference type="InterPro" id="IPR058716">
    <property type="entry name" value="WNWW_dom-containing"/>
</dbReference>
<keyword evidence="2" id="KW-1185">Reference proteome</keyword>
<reference evidence="1 2" key="1">
    <citation type="submission" date="2020-11" db="EMBL/GenBank/DDBJ databases">
        <title>Carbohydrate-dependent, anaerobic sulfur respiration: A novel catabolism in halophilic archaea.</title>
        <authorList>
            <person name="Sorokin D.Y."/>
            <person name="Messina E."/>
            <person name="Smedile F."/>
            <person name="La Cono V."/>
            <person name="Hallsworth J.E."/>
            <person name="Yakimov M.M."/>
        </authorList>
    </citation>
    <scope>NUCLEOTIDE SEQUENCE [LARGE SCALE GENOMIC DNA]</scope>
    <source>
        <strain evidence="1 2">HSR12-2</strain>
    </source>
</reference>
<dbReference type="GeneID" id="68850869"/>
<dbReference type="AlphaFoldDB" id="A0A897N8P7"/>
<dbReference type="EMBL" id="CP064788">
    <property type="protein sequence ID" value="QSG07605.1"/>
    <property type="molecule type" value="Genomic_DNA"/>
</dbReference>
<protein>
    <submittedName>
        <fullName evidence="1">Uncharacterized protein</fullName>
    </submittedName>
</protein>
<sequence length="91" mass="10369">MDPTTLEATLRTEFEAGERAAHVVARQARDLTDSGRFEADFGHELTVTVVVSNLHDAPDEYALIERWNWWLGALELSHGEYEQFRIRPGTV</sequence>
<accession>A0A897N8P7</accession>
<evidence type="ECO:0000313" key="1">
    <source>
        <dbReference type="EMBL" id="QSG07605.1"/>
    </source>
</evidence>
<proteinExistence type="predicted"/>
<dbReference type="KEGG" id="hds:HSR122_0188"/>
<dbReference type="Proteomes" id="UP000662973">
    <property type="component" value="Chromosome"/>
</dbReference>
<organism evidence="1 2">
    <name type="scientific">Halapricum desulfuricans</name>
    <dbReference type="NCBI Taxonomy" id="2841257"/>
    <lineage>
        <taxon>Archaea</taxon>
        <taxon>Methanobacteriati</taxon>
        <taxon>Methanobacteriota</taxon>
        <taxon>Stenosarchaea group</taxon>
        <taxon>Halobacteria</taxon>
        <taxon>Halobacteriales</taxon>
        <taxon>Haloarculaceae</taxon>
        <taxon>Halapricum</taxon>
    </lineage>
</organism>